<dbReference type="PANTHER" id="PTHR43048">
    <property type="entry name" value="METHYLMALONYL-COA EPIMERASE"/>
    <property type="match status" value="1"/>
</dbReference>
<accession>A0A9W7L389</accession>
<dbReference type="InterPro" id="IPR037523">
    <property type="entry name" value="VOC_core"/>
</dbReference>
<sequence>MSETFHPPNTSPTYRILGVQQIAVGSPSLSGLRSLWIDTLGAREVKTFKSESENVDEIVTTLGRGVASVEVDLMTPLDPSKSPKVDKPPLNHIGLWVTDIRACYDHLSGQGYKFTPGGIRPGASGYDVCFIHPKPKEGRGGEGVLIELVQAPEKVIDAYDTIQDI</sequence>
<proteinExistence type="predicted"/>
<dbReference type="GO" id="GO:0005739">
    <property type="term" value="C:mitochondrion"/>
    <property type="evidence" value="ECO:0007669"/>
    <property type="project" value="TreeGrafter"/>
</dbReference>
<dbReference type="Pfam" id="PF13669">
    <property type="entry name" value="Glyoxalase_4"/>
    <property type="match status" value="1"/>
</dbReference>
<evidence type="ECO:0000256" key="1">
    <source>
        <dbReference type="ARBA" id="ARBA00022723"/>
    </source>
</evidence>
<keyword evidence="1" id="KW-0479">Metal-binding</keyword>
<comment type="caution">
    <text evidence="3">The sequence shown here is derived from an EMBL/GenBank/DDBJ whole genome shotgun (WGS) entry which is preliminary data.</text>
</comment>
<gene>
    <name evidence="3" type="ORF">TrCOL_g7138</name>
</gene>
<dbReference type="EMBL" id="BRYA01000591">
    <property type="protein sequence ID" value="GMI24727.1"/>
    <property type="molecule type" value="Genomic_DNA"/>
</dbReference>
<dbReference type="OrthoDB" id="16820at2759"/>
<dbReference type="PROSITE" id="PS51819">
    <property type="entry name" value="VOC"/>
    <property type="match status" value="1"/>
</dbReference>
<protein>
    <recommendedName>
        <fullName evidence="2">VOC domain-containing protein</fullName>
    </recommendedName>
</protein>
<dbReference type="Gene3D" id="3.10.180.10">
    <property type="entry name" value="2,3-Dihydroxybiphenyl 1,2-Dioxygenase, domain 1"/>
    <property type="match status" value="1"/>
</dbReference>
<dbReference type="GO" id="GO:0046872">
    <property type="term" value="F:metal ion binding"/>
    <property type="evidence" value="ECO:0007669"/>
    <property type="project" value="UniProtKB-KW"/>
</dbReference>
<dbReference type="PANTHER" id="PTHR43048:SF3">
    <property type="entry name" value="METHYLMALONYL-COA EPIMERASE, MITOCHONDRIAL"/>
    <property type="match status" value="1"/>
</dbReference>
<keyword evidence="4" id="KW-1185">Reference proteome</keyword>
<name>A0A9W7L389_9STRA</name>
<dbReference type="GO" id="GO:0046491">
    <property type="term" value="P:L-methylmalonyl-CoA metabolic process"/>
    <property type="evidence" value="ECO:0007669"/>
    <property type="project" value="TreeGrafter"/>
</dbReference>
<dbReference type="SUPFAM" id="SSF54593">
    <property type="entry name" value="Glyoxalase/Bleomycin resistance protein/Dihydroxybiphenyl dioxygenase"/>
    <property type="match status" value="1"/>
</dbReference>
<feature type="domain" description="VOC" evidence="2">
    <location>
        <begin position="18"/>
        <end position="151"/>
    </location>
</feature>
<organism evidence="3 4">
    <name type="scientific">Triparma columacea</name>
    <dbReference type="NCBI Taxonomy" id="722753"/>
    <lineage>
        <taxon>Eukaryota</taxon>
        <taxon>Sar</taxon>
        <taxon>Stramenopiles</taxon>
        <taxon>Ochrophyta</taxon>
        <taxon>Bolidophyceae</taxon>
        <taxon>Parmales</taxon>
        <taxon>Triparmaceae</taxon>
        <taxon>Triparma</taxon>
    </lineage>
</organism>
<dbReference type="GO" id="GO:0004493">
    <property type="term" value="F:methylmalonyl-CoA epimerase activity"/>
    <property type="evidence" value="ECO:0007669"/>
    <property type="project" value="TreeGrafter"/>
</dbReference>
<dbReference type="Proteomes" id="UP001165065">
    <property type="component" value="Unassembled WGS sequence"/>
</dbReference>
<dbReference type="InterPro" id="IPR051785">
    <property type="entry name" value="MMCE/EMCE_epimerase"/>
</dbReference>
<dbReference type="InterPro" id="IPR029068">
    <property type="entry name" value="Glyas_Bleomycin-R_OHBP_Dase"/>
</dbReference>
<evidence type="ECO:0000313" key="3">
    <source>
        <dbReference type="EMBL" id="GMI24727.1"/>
    </source>
</evidence>
<reference evidence="4" key="1">
    <citation type="journal article" date="2023" name="Commun. Biol.">
        <title>Genome analysis of Parmales, the sister group of diatoms, reveals the evolutionary specialization of diatoms from phago-mixotrophs to photoautotrophs.</title>
        <authorList>
            <person name="Ban H."/>
            <person name="Sato S."/>
            <person name="Yoshikawa S."/>
            <person name="Yamada K."/>
            <person name="Nakamura Y."/>
            <person name="Ichinomiya M."/>
            <person name="Sato N."/>
            <person name="Blanc-Mathieu R."/>
            <person name="Endo H."/>
            <person name="Kuwata A."/>
            <person name="Ogata H."/>
        </authorList>
    </citation>
    <scope>NUCLEOTIDE SEQUENCE [LARGE SCALE GENOMIC DNA]</scope>
</reference>
<dbReference type="AlphaFoldDB" id="A0A9W7L389"/>
<evidence type="ECO:0000259" key="2">
    <source>
        <dbReference type="PROSITE" id="PS51819"/>
    </source>
</evidence>
<evidence type="ECO:0000313" key="4">
    <source>
        <dbReference type="Proteomes" id="UP001165065"/>
    </source>
</evidence>